<comment type="caution">
    <text evidence="1">The sequence shown here is derived from an EMBL/GenBank/DDBJ whole genome shotgun (WGS) entry which is preliminary data.</text>
</comment>
<keyword evidence="2" id="KW-1185">Reference proteome</keyword>
<reference evidence="1 2" key="1">
    <citation type="submission" date="2023-07" db="EMBL/GenBank/DDBJ databases">
        <title>Genomic Encyclopedia of Type Strains, Phase IV (KMG-IV): sequencing the most valuable type-strain genomes for metagenomic binning, comparative biology and taxonomic classification.</title>
        <authorList>
            <person name="Goeker M."/>
        </authorList>
    </citation>
    <scope>NUCLEOTIDE SEQUENCE [LARGE SCALE GENOMIC DNA]</scope>
    <source>
        <strain evidence="1 2">DSM 23494</strain>
    </source>
</reference>
<dbReference type="EMBL" id="JAUSUB010000002">
    <property type="protein sequence ID" value="MDQ0268874.1"/>
    <property type="molecule type" value="Genomic_DNA"/>
</dbReference>
<evidence type="ECO:0000313" key="2">
    <source>
        <dbReference type="Proteomes" id="UP001238088"/>
    </source>
</evidence>
<dbReference type="NCBIfam" id="TIGR01603">
    <property type="entry name" value="maj_tail_phi13"/>
    <property type="match status" value="1"/>
</dbReference>
<name>A0ABU0AC96_9BACI</name>
<organism evidence="1 2">
    <name type="scientific">Cytobacillus purgationiresistens</name>
    <dbReference type="NCBI Taxonomy" id="863449"/>
    <lineage>
        <taxon>Bacteria</taxon>
        <taxon>Bacillati</taxon>
        <taxon>Bacillota</taxon>
        <taxon>Bacilli</taxon>
        <taxon>Bacillales</taxon>
        <taxon>Bacillaceae</taxon>
        <taxon>Cytobacillus</taxon>
    </lineage>
</organism>
<protein>
    <submittedName>
        <fullName evidence="1">Phi13 family phage major tail protein</fullName>
    </submittedName>
</protein>
<evidence type="ECO:0000313" key="1">
    <source>
        <dbReference type="EMBL" id="MDQ0268874.1"/>
    </source>
</evidence>
<dbReference type="RefSeq" id="WP_307471982.1">
    <property type="nucleotide sequence ID" value="NZ_JAUSUB010000002.1"/>
</dbReference>
<proteinExistence type="predicted"/>
<gene>
    <name evidence="1" type="ORF">J2S17_000743</name>
</gene>
<accession>A0ABU0AC96</accession>
<dbReference type="InterPro" id="IPR006490">
    <property type="entry name" value="Maj_tail_phi13"/>
</dbReference>
<sequence>MGKVIHGLDMFHTAIVTEDNQVGVTFGEVEPLLGAVNVSVNPTTERNSFYADNMLYAVLDSLGDIDMDMEAADLPFEMQKKIFGHKEKSGVQFANADDITAELAVGFRAKTSGGGYRFYWFLKGKPELLPIEHQTDEGNVTPQTAKLKLKFMPLQYNKNWKAQADSAQLKGLNWFEEVIYDESQLTETP</sequence>
<dbReference type="Proteomes" id="UP001238088">
    <property type="component" value="Unassembled WGS sequence"/>
</dbReference>